<dbReference type="EMBL" id="CP001133">
    <property type="protein sequence ID" value="ACH64287.1"/>
    <property type="molecule type" value="Genomic_DNA"/>
</dbReference>
<feature type="transmembrane region" description="Helical" evidence="2">
    <location>
        <begin position="62"/>
        <end position="83"/>
    </location>
</feature>
<keyword evidence="2" id="KW-0812">Transmembrane</keyword>
<evidence type="ECO:0000313" key="4">
    <source>
        <dbReference type="EMBL" id="ACH64307.1"/>
    </source>
</evidence>
<dbReference type="EMBL" id="CP001133">
    <property type="protein sequence ID" value="ACH64307.1"/>
    <property type="molecule type" value="Genomic_DNA"/>
</dbReference>
<proteinExistence type="predicted"/>
<evidence type="ECO:0000313" key="5">
    <source>
        <dbReference type="Proteomes" id="UP000001857"/>
    </source>
</evidence>
<feature type="transmembrane region" description="Helical" evidence="2">
    <location>
        <begin position="20"/>
        <end position="42"/>
    </location>
</feature>
<dbReference type="KEGG" id="vfm:VFMJ11_A0711"/>
<dbReference type="AlphaFoldDB" id="B5EU92"/>
<dbReference type="HOGENOM" id="CLU_1106753_0_0_6"/>
<sequence length="250" mass="28847">MKDIVKSLKDNATSRLKNPVVGAFVLAWTILNINGIALFIMVDTATKITMVNNKEWELVSDFLLPLIISIIYLFVLPLLNLIYEAVNDGVINYSRSSRKNITAKRLAIQKKATVIAEIESDVSFLQKLKDKDIENWLAEKTIRNKEVIELKERYSKLISDSAEANRKSLAEISAVKQQMYLLNEEKNNLSKNEQKKIVYIEESTDQMLRLLTSLETCDLPIEHAQELKSLRDLVNHTRFEYLIWDEDIPF</sequence>
<protein>
    <submittedName>
        <fullName evidence="3">Uncharacterized protein</fullName>
    </submittedName>
</protein>
<dbReference type="KEGG" id="vfm:VFMJ11_A0757"/>
<feature type="coiled-coil region" evidence="1">
    <location>
        <begin position="147"/>
        <end position="192"/>
    </location>
</feature>
<evidence type="ECO:0000313" key="3">
    <source>
        <dbReference type="EMBL" id="ACH64287.1"/>
    </source>
</evidence>
<keyword evidence="2" id="KW-0472">Membrane</keyword>
<name>B5EU92_ALIFM</name>
<keyword evidence="2" id="KW-1133">Transmembrane helix</keyword>
<reference evidence="3 5" key="2">
    <citation type="journal article" date="2009" name="Nature">
        <title>A single regulatory gene is sufficient to alter bacterial host range.</title>
        <authorList>
            <person name="Mandel M.J."/>
            <person name="Wollenberg M.S."/>
            <person name="Stabb E.V."/>
            <person name="Visick K.L."/>
            <person name="Ruby E.G."/>
        </authorList>
    </citation>
    <scope>NUCLEOTIDE SEQUENCE [LARGE SCALE GENOMIC DNA]</scope>
    <source>
        <strain evidence="3 5">MJ11</strain>
    </source>
</reference>
<evidence type="ECO:0000256" key="1">
    <source>
        <dbReference type="SAM" id="Coils"/>
    </source>
</evidence>
<reference evidence="5" key="1">
    <citation type="submission" date="2008-08" db="EMBL/GenBank/DDBJ databases">
        <title>Complete sequence of Vibrio fischeri strain MJ11.</title>
        <authorList>
            <person name="Mandel M.J."/>
            <person name="Stabb E.V."/>
            <person name="Ruby E.G."/>
            <person name="Ferriera S."/>
            <person name="Johnson J."/>
            <person name="Kravitz S."/>
            <person name="Beeson K."/>
            <person name="Sutton G."/>
            <person name="Rogers Y.-H."/>
            <person name="Friedman R."/>
            <person name="Frazier M."/>
            <person name="Venter J.C."/>
        </authorList>
    </citation>
    <scope>NUCLEOTIDE SEQUENCE [LARGE SCALE GENOMIC DNA]</scope>
    <source>
        <strain evidence="5">MJ11</strain>
    </source>
</reference>
<dbReference type="RefSeq" id="WP_012535392.1">
    <property type="nucleotide sequence ID" value="NC_011186.1"/>
</dbReference>
<dbReference type="Proteomes" id="UP000001857">
    <property type="component" value="Chromosome II"/>
</dbReference>
<keyword evidence="1" id="KW-0175">Coiled coil</keyword>
<organism evidence="3 5">
    <name type="scientific">Aliivibrio fischeri (strain MJ11)</name>
    <name type="common">Vibrio fischeri</name>
    <dbReference type="NCBI Taxonomy" id="388396"/>
    <lineage>
        <taxon>Bacteria</taxon>
        <taxon>Pseudomonadati</taxon>
        <taxon>Pseudomonadota</taxon>
        <taxon>Gammaproteobacteria</taxon>
        <taxon>Vibrionales</taxon>
        <taxon>Vibrionaceae</taxon>
        <taxon>Aliivibrio</taxon>
    </lineage>
</organism>
<evidence type="ECO:0000256" key="2">
    <source>
        <dbReference type="SAM" id="Phobius"/>
    </source>
</evidence>
<gene>
    <name evidence="3" type="ordered locus">VFMJ11_A0711</name>
    <name evidence="4" type="ordered locus">VFMJ11_A0757</name>
</gene>
<accession>B5EU92</accession>